<dbReference type="PANTHER" id="PTHR23407:SF1">
    <property type="entry name" value="5-FORMYLTETRAHYDROFOLATE CYCLO-LIGASE"/>
    <property type="match status" value="1"/>
</dbReference>
<dbReference type="GO" id="GO:0035999">
    <property type="term" value="P:tetrahydrofolate interconversion"/>
    <property type="evidence" value="ECO:0007669"/>
    <property type="project" value="TreeGrafter"/>
</dbReference>
<keyword evidence="11" id="KW-1185">Reference proteome</keyword>
<dbReference type="EC" id="6.3.3.2" evidence="5"/>
<dbReference type="eggNOG" id="COG0212">
    <property type="taxonomic scope" value="Bacteria"/>
</dbReference>
<dbReference type="Proteomes" id="UP000547643">
    <property type="component" value="Unassembled WGS sequence"/>
</dbReference>
<keyword evidence="6" id="KW-0436">Ligase</keyword>
<feature type="binding site" evidence="4">
    <location>
        <begin position="133"/>
        <end position="141"/>
    </location>
    <ligand>
        <name>ATP</name>
        <dbReference type="ChEBI" id="CHEBI:30616"/>
    </ligand>
</feature>
<evidence type="ECO:0000256" key="3">
    <source>
        <dbReference type="ARBA" id="ARBA00022840"/>
    </source>
</evidence>
<dbReference type="InterPro" id="IPR037171">
    <property type="entry name" value="NagB/RpiA_transferase-like"/>
</dbReference>
<dbReference type="EMBL" id="JAARZA010000004">
    <property type="protein sequence ID" value="MBC2241163.1"/>
    <property type="molecule type" value="Genomic_DNA"/>
</dbReference>
<keyword evidence="5" id="KW-0460">Magnesium</keyword>
<evidence type="ECO:0000313" key="8">
    <source>
        <dbReference type="EMBL" id="MBC1777511.1"/>
    </source>
</evidence>
<evidence type="ECO:0000313" key="14">
    <source>
        <dbReference type="Proteomes" id="UP000547643"/>
    </source>
</evidence>
<evidence type="ECO:0000313" key="9">
    <source>
        <dbReference type="EMBL" id="MBC2241163.1"/>
    </source>
</evidence>
<proteinExistence type="inferred from homology"/>
<comment type="catalytic activity">
    <reaction evidence="5">
        <text>(6S)-5-formyl-5,6,7,8-tetrahydrofolate + ATP = (6R)-5,10-methenyltetrahydrofolate + ADP + phosphate</text>
        <dbReference type="Rhea" id="RHEA:10488"/>
        <dbReference type="ChEBI" id="CHEBI:30616"/>
        <dbReference type="ChEBI" id="CHEBI:43474"/>
        <dbReference type="ChEBI" id="CHEBI:57455"/>
        <dbReference type="ChEBI" id="CHEBI:57457"/>
        <dbReference type="ChEBI" id="CHEBI:456216"/>
        <dbReference type="EC" id="6.3.3.2"/>
    </reaction>
</comment>
<comment type="similarity">
    <text evidence="1 5">Belongs to the 5-formyltetrahydrofolate cyclo-ligase family.</text>
</comment>
<evidence type="ECO:0000313" key="6">
    <source>
        <dbReference type="EMBL" id="KGL41608.1"/>
    </source>
</evidence>
<feature type="binding site" evidence="4">
    <location>
        <position position="55"/>
    </location>
    <ligand>
        <name>substrate</name>
    </ligand>
</feature>
<dbReference type="Proteomes" id="UP000543379">
    <property type="component" value="Unassembled WGS sequence"/>
</dbReference>
<dbReference type="Proteomes" id="UP000546244">
    <property type="component" value="Unassembled WGS sequence"/>
</dbReference>
<dbReference type="EMBL" id="JAARMV010000002">
    <property type="protein sequence ID" value="MBC2372176.1"/>
    <property type="molecule type" value="Genomic_DNA"/>
</dbReference>
<reference evidence="12 13" key="2">
    <citation type="submission" date="2020-03" db="EMBL/GenBank/DDBJ databases">
        <title>Soil Listeria distribution.</title>
        <authorList>
            <person name="Liao J."/>
            <person name="Wiedmann M."/>
        </authorList>
    </citation>
    <scope>NUCLEOTIDE SEQUENCE [LARGE SCALE GENOMIC DNA]</scope>
    <source>
        <strain evidence="9 15">FSL L7-0149</strain>
        <strain evidence="8 14">FSL L7-1017</strain>
        <strain evidence="7 12">FSL L7-1816</strain>
        <strain evidence="10 13">FSL L7-1850</strain>
    </source>
</reference>
<dbReference type="RefSeq" id="WP_036085434.1">
    <property type="nucleotide sequence ID" value="NZ_CBCSHQ010000005.1"/>
</dbReference>
<accession>A0A099WAX2</accession>
<dbReference type="SUPFAM" id="SSF100950">
    <property type="entry name" value="NagB/RpiA/CoA transferase-like"/>
    <property type="match status" value="1"/>
</dbReference>
<dbReference type="NCBIfam" id="TIGR02727">
    <property type="entry name" value="MTHFS_bact"/>
    <property type="match status" value="1"/>
</dbReference>
<dbReference type="Gene3D" id="3.40.50.10420">
    <property type="entry name" value="NagB/RpiA/CoA transferase-like"/>
    <property type="match status" value="1"/>
</dbReference>
<dbReference type="Proteomes" id="UP000553016">
    <property type="component" value="Unassembled WGS sequence"/>
</dbReference>
<evidence type="ECO:0000256" key="4">
    <source>
        <dbReference type="PIRSR" id="PIRSR006806-1"/>
    </source>
</evidence>
<dbReference type="Proteomes" id="UP000029844">
    <property type="component" value="Unassembled WGS sequence"/>
</dbReference>
<evidence type="ECO:0000313" key="11">
    <source>
        <dbReference type="Proteomes" id="UP000029844"/>
    </source>
</evidence>
<feature type="binding site" evidence="4">
    <location>
        <begin position="4"/>
        <end position="8"/>
    </location>
    <ligand>
        <name>ATP</name>
        <dbReference type="ChEBI" id="CHEBI:30616"/>
    </ligand>
</feature>
<dbReference type="InterPro" id="IPR002698">
    <property type="entry name" value="FTHF_cligase"/>
</dbReference>
<comment type="caution">
    <text evidence="6">The sequence shown here is derived from an EMBL/GenBank/DDBJ whole genome shotgun (WGS) entry which is preliminary data.</text>
</comment>
<gene>
    <name evidence="6" type="ORF">EP57_07130</name>
    <name evidence="7" type="ORF">HB811_04330</name>
    <name evidence="10" type="ORF">HBP98_09210</name>
    <name evidence="8" type="ORF">HCA46_01570</name>
    <name evidence="9" type="ORF">HCB35_11865</name>
</gene>
<dbReference type="GO" id="GO:0046872">
    <property type="term" value="F:metal ion binding"/>
    <property type="evidence" value="ECO:0007669"/>
    <property type="project" value="UniProtKB-KW"/>
</dbReference>
<organism evidence="6 11">
    <name type="scientific">Listeria booriae</name>
    <dbReference type="NCBI Taxonomy" id="1552123"/>
    <lineage>
        <taxon>Bacteria</taxon>
        <taxon>Bacillati</taxon>
        <taxon>Bacillota</taxon>
        <taxon>Bacilli</taxon>
        <taxon>Bacillales</taxon>
        <taxon>Listeriaceae</taxon>
        <taxon>Listeria</taxon>
    </lineage>
</organism>
<keyword evidence="5" id="KW-0479">Metal-binding</keyword>
<name>A0A099WAX2_9LIST</name>
<dbReference type="PIRSF" id="PIRSF006806">
    <property type="entry name" value="FTHF_cligase"/>
    <property type="match status" value="1"/>
</dbReference>
<dbReference type="InterPro" id="IPR024185">
    <property type="entry name" value="FTHF_cligase-like_sf"/>
</dbReference>
<dbReference type="GO" id="GO:0005524">
    <property type="term" value="F:ATP binding"/>
    <property type="evidence" value="ECO:0007669"/>
    <property type="project" value="UniProtKB-KW"/>
</dbReference>
<evidence type="ECO:0000313" key="10">
    <source>
        <dbReference type="EMBL" id="MBC2372176.1"/>
    </source>
</evidence>
<dbReference type="EMBL" id="JAARUV010000001">
    <property type="protein sequence ID" value="MBC1777511.1"/>
    <property type="molecule type" value="Genomic_DNA"/>
</dbReference>
<comment type="cofactor">
    <cofactor evidence="5">
        <name>Mg(2+)</name>
        <dbReference type="ChEBI" id="CHEBI:18420"/>
    </cofactor>
</comment>
<dbReference type="PANTHER" id="PTHR23407">
    <property type="entry name" value="ATPASE INHIBITOR/5-FORMYLTETRAHYDROFOLATE CYCLO-LIGASE"/>
    <property type="match status" value="1"/>
</dbReference>
<feature type="binding site" evidence="4">
    <location>
        <position position="50"/>
    </location>
    <ligand>
        <name>substrate</name>
    </ligand>
</feature>
<dbReference type="AlphaFoldDB" id="A0A099WAX2"/>
<keyword evidence="3 4" id="KW-0067">ATP-binding</keyword>
<evidence type="ECO:0000256" key="2">
    <source>
        <dbReference type="ARBA" id="ARBA00022741"/>
    </source>
</evidence>
<dbReference type="STRING" id="1552123.EP57_07130"/>
<dbReference type="OrthoDB" id="9801938at2"/>
<protein>
    <recommendedName>
        <fullName evidence="5">5-formyltetrahydrofolate cyclo-ligase</fullName>
        <ecNumber evidence="5">6.3.3.2</ecNumber>
    </recommendedName>
</protein>
<dbReference type="EMBL" id="JAAROV010000001">
    <property type="protein sequence ID" value="MBC1315992.1"/>
    <property type="molecule type" value="Genomic_DNA"/>
</dbReference>
<evidence type="ECO:0000256" key="5">
    <source>
        <dbReference type="RuleBase" id="RU361279"/>
    </source>
</evidence>
<evidence type="ECO:0000313" key="15">
    <source>
        <dbReference type="Proteomes" id="UP000553016"/>
    </source>
</evidence>
<evidence type="ECO:0000256" key="1">
    <source>
        <dbReference type="ARBA" id="ARBA00010638"/>
    </source>
</evidence>
<dbReference type="Pfam" id="PF01812">
    <property type="entry name" value="5-FTHF_cyc-lig"/>
    <property type="match status" value="1"/>
</dbReference>
<reference evidence="6 11" key="1">
    <citation type="submission" date="2014-05" db="EMBL/GenBank/DDBJ databases">
        <title>Novel Listeriaceae from food processing environments.</title>
        <authorList>
            <person name="den Bakker H.C."/>
        </authorList>
    </citation>
    <scope>NUCLEOTIDE SEQUENCE [LARGE SCALE GENOMIC DNA]</scope>
    <source>
        <strain evidence="6 11">FSL A5-0281</strain>
    </source>
</reference>
<dbReference type="GO" id="GO:0030272">
    <property type="term" value="F:5-formyltetrahydrofolate cyclo-ligase activity"/>
    <property type="evidence" value="ECO:0007669"/>
    <property type="project" value="UniProtKB-EC"/>
</dbReference>
<evidence type="ECO:0000313" key="13">
    <source>
        <dbReference type="Proteomes" id="UP000546244"/>
    </source>
</evidence>
<evidence type="ECO:0000313" key="7">
    <source>
        <dbReference type="EMBL" id="MBC1315992.1"/>
    </source>
</evidence>
<dbReference type="GeneID" id="58717149"/>
<sequence>MEEKAILRHETLASLNEMDETTYENRSASLAKQLYNEEAWHQATIIGITIARFPEVATKEIIRRAWLEGKKVAIPETNNKTKTMQFRHYEANDPLMQKALGLYEPTKDAPIISEEKIDLLIVPGVVFRPDGYRIGFGGGFYDRYLAGYEGNTISLCYTDQISTNFTPENHDLPVQKLIIEANQK</sequence>
<keyword evidence="2 4" id="KW-0547">Nucleotide-binding</keyword>
<dbReference type="EMBL" id="JNFA01000019">
    <property type="protein sequence ID" value="KGL41608.1"/>
    <property type="molecule type" value="Genomic_DNA"/>
</dbReference>
<evidence type="ECO:0000313" key="12">
    <source>
        <dbReference type="Proteomes" id="UP000543379"/>
    </source>
</evidence>
<dbReference type="GO" id="GO:0009396">
    <property type="term" value="P:folic acid-containing compound biosynthetic process"/>
    <property type="evidence" value="ECO:0007669"/>
    <property type="project" value="TreeGrafter"/>
</dbReference>